<evidence type="ECO:0000313" key="2">
    <source>
        <dbReference type="Proteomes" id="UP000004416"/>
    </source>
</evidence>
<dbReference type="Proteomes" id="UP000004416">
    <property type="component" value="Unassembled WGS sequence"/>
</dbReference>
<proteinExistence type="predicted"/>
<dbReference type="AlphaFoldDB" id="G9XTC9"/>
<dbReference type="HOGENOM" id="CLU_3232642_0_0_9"/>
<name>G9XTC9_DESHA</name>
<dbReference type="PATRIC" id="fig|537010.4.peg.3957"/>
<protein>
    <submittedName>
        <fullName evidence="1">Uncharacterized protein</fullName>
    </submittedName>
</protein>
<comment type="caution">
    <text evidence="1">The sequence shown here is derived from an EMBL/GenBank/DDBJ whole genome shotgun (WGS) entry which is preliminary data.</text>
</comment>
<evidence type="ECO:0000313" key="1">
    <source>
        <dbReference type="EMBL" id="EHL05095.1"/>
    </source>
</evidence>
<dbReference type="EMBL" id="AFZX01000108">
    <property type="protein sequence ID" value="EHL05095.1"/>
    <property type="molecule type" value="Genomic_DNA"/>
</dbReference>
<organism evidence="1 2">
    <name type="scientific">Desulfitobacterium hafniense DP7</name>
    <dbReference type="NCBI Taxonomy" id="537010"/>
    <lineage>
        <taxon>Bacteria</taxon>
        <taxon>Bacillati</taxon>
        <taxon>Bacillota</taxon>
        <taxon>Clostridia</taxon>
        <taxon>Eubacteriales</taxon>
        <taxon>Desulfitobacteriaceae</taxon>
        <taxon>Desulfitobacterium</taxon>
    </lineage>
</organism>
<gene>
    <name evidence="1" type="ORF">HMPREF0322_04236</name>
</gene>
<reference evidence="1 2" key="1">
    <citation type="submission" date="2011-08" db="EMBL/GenBank/DDBJ databases">
        <authorList>
            <person name="Weinstock G."/>
            <person name="Sodergren E."/>
            <person name="Clifton S."/>
            <person name="Fulton L."/>
            <person name="Fulton B."/>
            <person name="Courtney L."/>
            <person name="Fronick C."/>
            <person name="Harrison M."/>
            <person name="Strong C."/>
            <person name="Farmer C."/>
            <person name="Delahaunty K."/>
            <person name="Markovic C."/>
            <person name="Hall O."/>
            <person name="Minx P."/>
            <person name="Tomlinson C."/>
            <person name="Mitreva M."/>
            <person name="Hou S."/>
            <person name="Chen J."/>
            <person name="Wollam A."/>
            <person name="Pepin K.H."/>
            <person name="Johnson M."/>
            <person name="Bhonagiri V."/>
            <person name="Zhang X."/>
            <person name="Suruliraj S."/>
            <person name="Warren W."/>
            <person name="Chinwalla A."/>
            <person name="Mardis E.R."/>
            <person name="Wilson R.K."/>
        </authorList>
    </citation>
    <scope>NUCLEOTIDE SEQUENCE [LARGE SCALE GENOMIC DNA]</scope>
    <source>
        <strain evidence="1 2">DP7</strain>
    </source>
</reference>
<accession>G9XTC9</accession>
<sequence>MVLILLSCKSHANDFMLIRSTASLWKRLSRGDWDFGKTTVSLC</sequence>